<accession>A0AAN9LN86</accession>
<keyword evidence="1" id="KW-0472">Membrane</keyword>
<keyword evidence="1" id="KW-0812">Transmembrane</keyword>
<comment type="caution">
    <text evidence="2">The sequence shown here is derived from an EMBL/GenBank/DDBJ whole genome shotgun (WGS) entry which is preliminary data.</text>
</comment>
<sequence length="247" mass="28108">MRAESRNRGSSRRTRVVIEKSKRLHVALLILRCGLEKEGVSSTVIRDFSSLLKELKHRSIVSIKSSQERLLRAMEEIVRKCYRVMSGILVFQGGNVVISLFGTYWVLRDLTGGVLKDLTGGNLVFSDNQGRMGIIDRENGKRWRWDWNPHPGKCRPLEVPPGQAYDLVLNSSLYIYIRLPYGHHNLGPSPTLMPLRSVTHTAITIEFNKLPHNAMLPKNLVLMVLDQGYEKYSIALNVEPILNMRSC</sequence>
<dbReference type="AlphaFoldDB" id="A0AAN9LN86"/>
<feature type="transmembrane region" description="Helical" evidence="1">
    <location>
        <begin position="84"/>
        <end position="107"/>
    </location>
</feature>
<name>A0AAN9LN86_CANGL</name>
<reference evidence="2 3" key="1">
    <citation type="submission" date="2024-01" db="EMBL/GenBank/DDBJ databases">
        <title>The genomes of 5 underutilized Papilionoideae crops provide insights into root nodulation and disease resistanc.</title>
        <authorList>
            <person name="Jiang F."/>
        </authorList>
    </citation>
    <scope>NUCLEOTIDE SEQUENCE [LARGE SCALE GENOMIC DNA]</scope>
    <source>
        <strain evidence="2">LVBAO_FW01</strain>
        <tissue evidence="2">Leaves</tissue>
    </source>
</reference>
<organism evidence="2 3">
    <name type="scientific">Canavalia gladiata</name>
    <name type="common">Sword bean</name>
    <name type="synonym">Dolichos gladiatus</name>
    <dbReference type="NCBI Taxonomy" id="3824"/>
    <lineage>
        <taxon>Eukaryota</taxon>
        <taxon>Viridiplantae</taxon>
        <taxon>Streptophyta</taxon>
        <taxon>Embryophyta</taxon>
        <taxon>Tracheophyta</taxon>
        <taxon>Spermatophyta</taxon>
        <taxon>Magnoliopsida</taxon>
        <taxon>eudicotyledons</taxon>
        <taxon>Gunneridae</taxon>
        <taxon>Pentapetalae</taxon>
        <taxon>rosids</taxon>
        <taxon>fabids</taxon>
        <taxon>Fabales</taxon>
        <taxon>Fabaceae</taxon>
        <taxon>Papilionoideae</taxon>
        <taxon>50 kb inversion clade</taxon>
        <taxon>NPAAA clade</taxon>
        <taxon>indigoferoid/millettioid clade</taxon>
        <taxon>Phaseoleae</taxon>
        <taxon>Canavalia</taxon>
    </lineage>
</organism>
<dbReference type="EMBL" id="JAYMYQ010000004">
    <property type="protein sequence ID" value="KAK7339180.1"/>
    <property type="molecule type" value="Genomic_DNA"/>
</dbReference>
<proteinExistence type="predicted"/>
<keyword evidence="3" id="KW-1185">Reference proteome</keyword>
<dbReference type="Proteomes" id="UP001367508">
    <property type="component" value="Unassembled WGS sequence"/>
</dbReference>
<protein>
    <submittedName>
        <fullName evidence="2">Uncharacterized protein</fullName>
    </submittedName>
</protein>
<evidence type="ECO:0000313" key="3">
    <source>
        <dbReference type="Proteomes" id="UP001367508"/>
    </source>
</evidence>
<evidence type="ECO:0000313" key="2">
    <source>
        <dbReference type="EMBL" id="KAK7339180.1"/>
    </source>
</evidence>
<gene>
    <name evidence="2" type="ORF">VNO77_19832</name>
</gene>
<keyword evidence="1" id="KW-1133">Transmembrane helix</keyword>
<evidence type="ECO:0000256" key="1">
    <source>
        <dbReference type="SAM" id="Phobius"/>
    </source>
</evidence>